<dbReference type="RefSeq" id="WP_007199674.1">
    <property type="nucleotide sequence ID" value="NZ_CM002917.1"/>
</dbReference>
<dbReference type="HOGENOM" id="CLU_031365_0_1_5"/>
<evidence type="ECO:0000256" key="1">
    <source>
        <dbReference type="ARBA" id="ARBA00004651"/>
    </source>
</evidence>
<dbReference type="InterPro" id="IPR001851">
    <property type="entry name" value="ABC_transp_permease"/>
</dbReference>
<feature type="transmembrane region" description="Helical" evidence="7">
    <location>
        <begin position="94"/>
        <end position="116"/>
    </location>
</feature>
<name>A9CVZ1_HOEPD</name>
<dbReference type="PANTHER" id="PTHR30482:SF17">
    <property type="entry name" value="ABC TRANSPORTER ATP-BINDING PROTEIN"/>
    <property type="match status" value="1"/>
</dbReference>
<evidence type="ECO:0000256" key="5">
    <source>
        <dbReference type="ARBA" id="ARBA00023136"/>
    </source>
</evidence>
<dbReference type="OrthoDB" id="9804361at2"/>
<dbReference type="AlphaFoldDB" id="A9CVZ1"/>
<keyword evidence="5 7" id="KW-0472">Membrane</keyword>
<feature type="transmembrane region" description="Helical" evidence="7">
    <location>
        <begin position="323"/>
        <end position="347"/>
    </location>
</feature>
<dbReference type="EMBL" id="ABIA03000001">
    <property type="protein sequence ID" value="EDQ35443.1"/>
    <property type="molecule type" value="Genomic_DNA"/>
</dbReference>
<keyword evidence="3 7" id="KW-0812">Transmembrane</keyword>
<dbReference type="Pfam" id="PF02653">
    <property type="entry name" value="BPD_transp_2"/>
    <property type="match status" value="1"/>
</dbReference>
<comment type="caution">
    <text evidence="8">The sequence shown here is derived from an EMBL/GenBank/DDBJ whole genome shotgun (WGS) entry which is preliminary data.</text>
</comment>
<accession>A9CVZ1</accession>
<gene>
    <name evidence="8" type="ORF">HPDFL43_19652</name>
</gene>
<evidence type="ECO:0000313" key="9">
    <source>
        <dbReference type="Proteomes" id="UP000004291"/>
    </source>
</evidence>
<feature type="transmembrane region" description="Helical" evidence="7">
    <location>
        <begin position="200"/>
        <end position="220"/>
    </location>
</feature>
<feature type="transmembrane region" description="Helical" evidence="7">
    <location>
        <begin position="123"/>
        <end position="144"/>
    </location>
</feature>
<keyword evidence="2" id="KW-1003">Cell membrane</keyword>
<feature type="transmembrane region" description="Helical" evidence="7">
    <location>
        <begin position="288"/>
        <end position="311"/>
    </location>
</feature>
<feature type="transmembrane region" description="Helical" evidence="7">
    <location>
        <begin position="9"/>
        <end position="26"/>
    </location>
</feature>
<feature type="region of interest" description="Disordered" evidence="6">
    <location>
        <begin position="383"/>
        <end position="404"/>
    </location>
</feature>
<dbReference type="GO" id="GO:0005886">
    <property type="term" value="C:plasma membrane"/>
    <property type="evidence" value="ECO:0007669"/>
    <property type="project" value="UniProtKB-SubCell"/>
</dbReference>
<evidence type="ECO:0000256" key="6">
    <source>
        <dbReference type="SAM" id="MobiDB-lite"/>
    </source>
</evidence>
<evidence type="ECO:0000313" key="8">
    <source>
        <dbReference type="EMBL" id="EDQ35443.1"/>
    </source>
</evidence>
<keyword evidence="4 7" id="KW-1133">Transmembrane helix</keyword>
<feature type="transmembrane region" description="Helical" evidence="7">
    <location>
        <begin position="46"/>
        <end position="63"/>
    </location>
</feature>
<organism evidence="8 9">
    <name type="scientific">Hoeflea phototrophica (strain DSM 17068 / NCIMB 14078 / DFL-43)</name>
    <dbReference type="NCBI Taxonomy" id="411684"/>
    <lineage>
        <taxon>Bacteria</taxon>
        <taxon>Pseudomonadati</taxon>
        <taxon>Pseudomonadota</taxon>
        <taxon>Alphaproteobacteria</taxon>
        <taxon>Hyphomicrobiales</taxon>
        <taxon>Rhizobiaceae</taxon>
        <taxon>Hoeflea</taxon>
    </lineage>
</organism>
<feature type="transmembrane region" description="Helical" evidence="7">
    <location>
        <begin position="353"/>
        <end position="374"/>
    </location>
</feature>
<evidence type="ECO:0000256" key="2">
    <source>
        <dbReference type="ARBA" id="ARBA00022475"/>
    </source>
</evidence>
<feature type="transmembrane region" description="Helical" evidence="7">
    <location>
        <begin position="247"/>
        <end position="268"/>
    </location>
</feature>
<sequence length="404" mass="43948">MLGLQKKDFALLMFVAALTAFAPFLLNPFPVDSALAQFNAGYPDLMQRFVIFGIFAVGFNILFGLTGYLSFGHAAFLGVGSYAAIWSMKLMTMNVIPAIILAVIVAGLFSLFVGWISLRRSGIYFSILTLAFAQMSFALAYSVLTPITGGETGLQPKVADPRIFDAALGDGELPAANLFGLTMKSSYELNIGGWLFTFNAGYYVAAIVMLLAFYMAIRIFRSPFGMMLRAIKTNQTRMNYTGLNPKPYTLAAFVISGMYAGLAGGLMVAMDTQVGPERMFWTASGEVVLMTILGGAGTLIGPVLGAGMIKYMENIISKINEGVLYEWFAFLPESLQDLLVTIIYPFIGKGWHLTLGIVFMLVVIFLPGGLLEGGERIRNMLSRKKKADPGKDPEHHPKPSPHVA</sequence>
<dbReference type="STRING" id="411684.HPDFL43_19652"/>
<dbReference type="GO" id="GO:0015658">
    <property type="term" value="F:branched-chain amino acid transmembrane transporter activity"/>
    <property type="evidence" value="ECO:0007669"/>
    <property type="project" value="InterPro"/>
</dbReference>
<feature type="compositionally biased region" description="Basic and acidic residues" evidence="6">
    <location>
        <begin position="387"/>
        <end position="397"/>
    </location>
</feature>
<dbReference type="Proteomes" id="UP000004291">
    <property type="component" value="Chromosome"/>
</dbReference>
<dbReference type="PANTHER" id="PTHR30482">
    <property type="entry name" value="HIGH-AFFINITY BRANCHED-CHAIN AMINO ACID TRANSPORT SYSTEM PERMEASE"/>
    <property type="match status" value="1"/>
</dbReference>
<dbReference type="CDD" id="cd06581">
    <property type="entry name" value="TM_PBP1_LivM_like"/>
    <property type="match status" value="1"/>
</dbReference>
<keyword evidence="9" id="KW-1185">Reference proteome</keyword>
<comment type="subcellular location">
    <subcellularLocation>
        <location evidence="1">Cell membrane</location>
        <topology evidence="1">Multi-pass membrane protein</topology>
    </subcellularLocation>
</comment>
<evidence type="ECO:0000256" key="4">
    <source>
        <dbReference type="ARBA" id="ARBA00022989"/>
    </source>
</evidence>
<dbReference type="eggNOG" id="COG4177">
    <property type="taxonomic scope" value="Bacteria"/>
</dbReference>
<evidence type="ECO:0000256" key="7">
    <source>
        <dbReference type="SAM" id="Phobius"/>
    </source>
</evidence>
<reference evidence="8 9" key="2">
    <citation type="submission" date="2012-06" db="EMBL/GenBank/DDBJ databases">
        <authorList>
            <person name="Fiebig A."/>
        </authorList>
    </citation>
    <scope>NUCLEOTIDE SEQUENCE [LARGE SCALE GENOMIC DNA]</scope>
    <source>
        <strain evidence="8 9">DFL-43</strain>
    </source>
</reference>
<proteinExistence type="predicted"/>
<protein>
    <submittedName>
        <fullName evidence="8">ABC-type branched-chain amino acid transport system, permease component</fullName>
    </submittedName>
</protein>
<evidence type="ECO:0000256" key="3">
    <source>
        <dbReference type="ARBA" id="ARBA00022692"/>
    </source>
</evidence>
<dbReference type="InterPro" id="IPR043428">
    <property type="entry name" value="LivM-like"/>
</dbReference>
<reference evidence="8 9" key="1">
    <citation type="submission" date="2007-10" db="EMBL/GenBank/DDBJ databases">
        <authorList>
            <person name="Wagner-Dobler I."/>
            <person name="Ferriera S."/>
            <person name="Johnson J."/>
            <person name="Kravitz S."/>
            <person name="Beeson K."/>
            <person name="Sutton G."/>
            <person name="Rogers Y.-H."/>
            <person name="Friedman R."/>
            <person name="Frazier M."/>
            <person name="Venter J.C."/>
        </authorList>
    </citation>
    <scope>NUCLEOTIDE SEQUENCE [LARGE SCALE GENOMIC DNA]</scope>
    <source>
        <strain evidence="8 9">DFL-43</strain>
    </source>
</reference>